<dbReference type="SUPFAM" id="SSF55455">
    <property type="entry name" value="SRF-like"/>
    <property type="match status" value="1"/>
</dbReference>
<reference evidence="9" key="3">
    <citation type="submission" date="2025-09" db="UniProtKB">
        <authorList>
            <consortium name="Ensembl"/>
        </authorList>
    </citation>
    <scope>IDENTIFICATION</scope>
</reference>
<dbReference type="GO" id="GO:0000978">
    <property type="term" value="F:RNA polymerase II cis-regulatory region sequence-specific DNA binding"/>
    <property type="evidence" value="ECO:0007669"/>
    <property type="project" value="TreeGrafter"/>
</dbReference>
<dbReference type="FunFam" id="3.40.1810.10:FF:000001">
    <property type="entry name" value="Myocyte-specific enhancer factor 2A homolog"/>
    <property type="match status" value="1"/>
</dbReference>
<evidence type="ECO:0000256" key="6">
    <source>
        <dbReference type="ARBA" id="ARBA00023242"/>
    </source>
</evidence>
<keyword evidence="10" id="KW-1185">Reference proteome</keyword>
<evidence type="ECO:0000313" key="9">
    <source>
        <dbReference type="Ensembl" id="ENSTGUP00000026197.1"/>
    </source>
</evidence>
<dbReference type="InterPro" id="IPR033896">
    <property type="entry name" value="MEF2-like_N"/>
</dbReference>
<feature type="compositionally biased region" description="Basic and acidic residues" evidence="7">
    <location>
        <begin position="403"/>
        <end position="412"/>
    </location>
</feature>
<feature type="compositionally biased region" description="Low complexity" evidence="7">
    <location>
        <begin position="420"/>
        <end position="456"/>
    </location>
</feature>
<keyword evidence="2" id="KW-0805">Transcription regulation</keyword>
<dbReference type="GO" id="GO:0005634">
    <property type="term" value="C:nucleus"/>
    <property type="evidence" value="ECO:0007669"/>
    <property type="project" value="UniProtKB-SubCell"/>
</dbReference>
<dbReference type="AlphaFoldDB" id="A0A674GUW8"/>
<evidence type="ECO:0000256" key="1">
    <source>
        <dbReference type="ARBA" id="ARBA00004123"/>
    </source>
</evidence>
<feature type="compositionally biased region" description="Low complexity" evidence="7">
    <location>
        <begin position="702"/>
        <end position="712"/>
    </location>
</feature>
<reference evidence="9" key="2">
    <citation type="submission" date="2025-08" db="UniProtKB">
        <authorList>
            <consortium name="Ensembl"/>
        </authorList>
    </citation>
    <scope>IDENTIFICATION</scope>
</reference>
<dbReference type="OMA" id="CHRSTAL"/>
<evidence type="ECO:0000313" key="10">
    <source>
        <dbReference type="Proteomes" id="UP000007754"/>
    </source>
</evidence>
<name>A0A674GUW8_TAEGU</name>
<feature type="compositionally biased region" description="Pro residues" evidence="7">
    <location>
        <begin position="493"/>
        <end position="502"/>
    </location>
</feature>
<dbReference type="PROSITE" id="PS00350">
    <property type="entry name" value="MADS_BOX_1"/>
    <property type="match status" value="1"/>
</dbReference>
<feature type="domain" description="MADS-box" evidence="8">
    <location>
        <begin position="1"/>
        <end position="61"/>
    </location>
</feature>
<sequence length="720" mass="72999">MGRKKIQISRILDQRNRQVTFTKRKFGLMKKAYELSVLCDCEIALIIFNSTNRLFQYASSDMDKVLLKYTEYSEPHESRTNSDILETLKRKGLGLESHELELEEGPEPPGDRGRRLGEGADLALARARFYSPVPLPEAAYGSSPPAPEAALGSGSSSPQGQGRSPTARAAAPKPPGRSPGPLPPGLGHPLFPAATLGRALATRMSPPLFLGAEGRRGECQGGLASGRSGGSVAVSRLSPGPPGCPQGHTAVPKVTRLSPGSHGCPQGHTAVPKVTRLSPGSHGCPQGHPAVPSPNPLPKSRSSHPPLPGGGRGAAGRVGKGPPGLREGWGGVPRGFGAPGRVGRGPPGLREGWGGSPGAPGRVGRGPPGLRKGWGGVPRGSDAIGSPVPAAAAVPRPAAPEPRQLRPPEPRPGRLPLPQPGARGFWGCRGPAAPRIPAAPGVAAPPGRGSAGGQQPHRARGGAARCPLRVPAAPPGHQHQVGAGVTGAGLSPGHPPAPPDQPGDPQRSLPSPRRPPAPRRLRQGLLPPVRAGAAAGRAAGPGPRAAGNARGRLAEIARPAGRGEGDTRLGGAAPRFSPSPAPREAPRARGGATGLPAGSLSPSLGLQLLETPPKPPRSPPNATRSPPLGSARRCGGARCGGTVPARPRRSPPVPARASSASPAGGEAGKCHAVAAGPRAATAAPFRGDGDRGGDRGQGRAGRGALRPQPGAPFYLLSPQQ</sequence>
<feature type="compositionally biased region" description="Low complexity" evidence="7">
    <location>
        <begin position="152"/>
        <end position="171"/>
    </location>
</feature>
<dbReference type="GO" id="GO:0046983">
    <property type="term" value="F:protein dimerization activity"/>
    <property type="evidence" value="ECO:0007669"/>
    <property type="project" value="InterPro"/>
</dbReference>
<comment type="subcellular location">
    <subcellularLocation>
        <location evidence="1">Nucleus</location>
    </subcellularLocation>
</comment>
<organism evidence="9 10">
    <name type="scientific">Taeniopygia guttata</name>
    <name type="common">Zebra finch</name>
    <name type="synonym">Poephila guttata</name>
    <dbReference type="NCBI Taxonomy" id="59729"/>
    <lineage>
        <taxon>Eukaryota</taxon>
        <taxon>Metazoa</taxon>
        <taxon>Chordata</taxon>
        <taxon>Craniata</taxon>
        <taxon>Vertebrata</taxon>
        <taxon>Euteleostomi</taxon>
        <taxon>Archelosauria</taxon>
        <taxon>Archosauria</taxon>
        <taxon>Dinosauria</taxon>
        <taxon>Saurischia</taxon>
        <taxon>Theropoda</taxon>
        <taxon>Coelurosauria</taxon>
        <taxon>Aves</taxon>
        <taxon>Neognathae</taxon>
        <taxon>Neoaves</taxon>
        <taxon>Telluraves</taxon>
        <taxon>Australaves</taxon>
        <taxon>Passeriformes</taxon>
        <taxon>Passeroidea</taxon>
        <taxon>Estrildidae</taxon>
        <taxon>Estrildinae</taxon>
        <taxon>Taeniopygia</taxon>
    </lineage>
</organism>
<keyword evidence="6" id="KW-0539">Nucleus</keyword>
<proteinExistence type="predicted"/>
<feature type="region of interest" description="Disordered" evidence="7">
    <location>
        <begin position="97"/>
        <end position="116"/>
    </location>
</feature>
<feature type="compositionally biased region" description="Pro residues" evidence="7">
    <location>
        <begin position="172"/>
        <end position="186"/>
    </location>
</feature>
<dbReference type="GO" id="GO:0000981">
    <property type="term" value="F:DNA-binding transcription factor activity, RNA polymerase II-specific"/>
    <property type="evidence" value="ECO:0007669"/>
    <property type="project" value="TreeGrafter"/>
</dbReference>
<feature type="region of interest" description="Disordered" evidence="7">
    <location>
        <begin position="220"/>
        <end position="720"/>
    </location>
</feature>
<feature type="compositionally biased region" description="Low complexity" evidence="7">
    <location>
        <begin position="672"/>
        <end position="683"/>
    </location>
</feature>
<feature type="compositionally biased region" description="Gly residues" evidence="7">
    <location>
        <begin position="220"/>
        <end position="229"/>
    </location>
</feature>
<feature type="compositionally biased region" description="Basic and acidic residues" evidence="7">
    <location>
        <begin position="687"/>
        <end position="697"/>
    </location>
</feature>
<dbReference type="Ensembl" id="ENSTGUT00000027009.1">
    <property type="protein sequence ID" value="ENSTGUP00000026197.1"/>
    <property type="gene ID" value="ENSTGUG00000022364.1"/>
</dbReference>
<reference evidence="9 10" key="1">
    <citation type="journal article" date="2010" name="Nature">
        <title>The genome of a songbird.</title>
        <authorList>
            <person name="Warren W.C."/>
            <person name="Clayton D.F."/>
            <person name="Ellegren H."/>
            <person name="Arnold A.P."/>
            <person name="Hillier L.W."/>
            <person name="Kunstner A."/>
            <person name="Searle S."/>
            <person name="White S."/>
            <person name="Vilella A.J."/>
            <person name="Fairley S."/>
            <person name="Heger A."/>
            <person name="Kong L."/>
            <person name="Ponting C.P."/>
            <person name="Jarvis E.D."/>
            <person name="Mello C.V."/>
            <person name="Minx P."/>
            <person name="Lovell P."/>
            <person name="Velho T.A."/>
            <person name="Ferris M."/>
            <person name="Balakrishnan C.N."/>
            <person name="Sinha S."/>
            <person name="Blatti C."/>
            <person name="London S.E."/>
            <person name="Li Y."/>
            <person name="Lin Y.C."/>
            <person name="George J."/>
            <person name="Sweedler J."/>
            <person name="Southey B."/>
            <person name="Gunaratne P."/>
            <person name="Watson M."/>
            <person name="Nam K."/>
            <person name="Backstrom N."/>
            <person name="Smeds L."/>
            <person name="Nabholz B."/>
            <person name="Itoh Y."/>
            <person name="Whitney O."/>
            <person name="Pfenning A.R."/>
            <person name="Howard J."/>
            <person name="Volker M."/>
            <person name="Skinner B.M."/>
            <person name="Griffin D.K."/>
            <person name="Ye L."/>
            <person name="McLaren W.M."/>
            <person name="Flicek P."/>
            <person name="Quesada V."/>
            <person name="Velasco G."/>
            <person name="Lopez-Otin C."/>
            <person name="Puente X.S."/>
            <person name="Olender T."/>
            <person name="Lancet D."/>
            <person name="Smit A.F."/>
            <person name="Hubley R."/>
            <person name="Konkel M.K."/>
            <person name="Walker J.A."/>
            <person name="Batzer M.A."/>
            <person name="Gu W."/>
            <person name="Pollock D.D."/>
            <person name="Chen L."/>
            <person name="Cheng Z."/>
            <person name="Eichler E.E."/>
            <person name="Stapley J."/>
            <person name="Slate J."/>
            <person name="Ekblom R."/>
            <person name="Birkhead T."/>
            <person name="Burke T."/>
            <person name="Burt D."/>
            <person name="Scharff C."/>
            <person name="Adam I."/>
            <person name="Richard H."/>
            <person name="Sultan M."/>
            <person name="Soldatov A."/>
            <person name="Lehrach H."/>
            <person name="Edwards S.V."/>
            <person name="Yang S.P."/>
            <person name="Li X."/>
            <person name="Graves T."/>
            <person name="Fulton L."/>
            <person name="Nelson J."/>
            <person name="Chinwalla A."/>
            <person name="Hou S."/>
            <person name="Mardis E.R."/>
            <person name="Wilson R.K."/>
        </authorList>
    </citation>
    <scope>NUCLEOTIDE SEQUENCE [LARGE SCALE GENOMIC DNA]</scope>
</reference>
<accession>A0A674GUW8</accession>
<evidence type="ECO:0000256" key="2">
    <source>
        <dbReference type="ARBA" id="ARBA00023015"/>
    </source>
</evidence>
<feature type="compositionally biased region" description="Gly residues" evidence="7">
    <location>
        <begin position="309"/>
        <end position="378"/>
    </location>
</feature>
<dbReference type="GeneTree" id="ENSGT00940000160699"/>
<dbReference type="SMART" id="SM00432">
    <property type="entry name" value="MADS"/>
    <property type="match status" value="1"/>
</dbReference>
<dbReference type="CDD" id="cd00265">
    <property type="entry name" value="MADS_MEF2_like"/>
    <property type="match status" value="1"/>
</dbReference>
<evidence type="ECO:0000259" key="8">
    <source>
        <dbReference type="PROSITE" id="PS50066"/>
    </source>
</evidence>
<dbReference type="PANTHER" id="PTHR11945:SF383">
    <property type="entry name" value="MYOCYTE-SPECIFIC ENHANCER FACTOR 2B"/>
    <property type="match status" value="1"/>
</dbReference>
<keyword evidence="4" id="KW-0010">Activator</keyword>
<evidence type="ECO:0000256" key="5">
    <source>
        <dbReference type="ARBA" id="ARBA00023163"/>
    </source>
</evidence>
<evidence type="ECO:0000256" key="3">
    <source>
        <dbReference type="ARBA" id="ARBA00023125"/>
    </source>
</evidence>
<dbReference type="Pfam" id="PF00319">
    <property type="entry name" value="SRF-TF"/>
    <property type="match status" value="1"/>
</dbReference>
<dbReference type="InterPro" id="IPR002100">
    <property type="entry name" value="TF_MADSbox"/>
</dbReference>
<evidence type="ECO:0000256" key="7">
    <source>
        <dbReference type="SAM" id="MobiDB-lite"/>
    </source>
</evidence>
<dbReference type="PANTHER" id="PTHR11945">
    <property type="entry name" value="MADS BOX PROTEIN"/>
    <property type="match status" value="1"/>
</dbReference>
<gene>
    <name evidence="9" type="primary">LOC100221477</name>
</gene>
<dbReference type="PROSITE" id="PS50066">
    <property type="entry name" value="MADS_BOX_2"/>
    <property type="match status" value="1"/>
</dbReference>
<feature type="compositionally biased region" description="Low complexity" evidence="7">
    <location>
        <begin position="631"/>
        <end position="645"/>
    </location>
</feature>
<dbReference type="InParanoid" id="A0A674GUW8"/>
<dbReference type="PRINTS" id="PR00404">
    <property type="entry name" value="MADSDOMAIN"/>
</dbReference>
<keyword evidence="5" id="KW-0804">Transcription</keyword>
<feature type="region of interest" description="Disordered" evidence="7">
    <location>
        <begin position="138"/>
        <end position="190"/>
    </location>
</feature>
<dbReference type="GO" id="GO:0042826">
    <property type="term" value="F:histone deacetylase binding"/>
    <property type="evidence" value="ECO:0007669"/>
    <property type="project" value="TreeGrafter"/>
</dbReference>
<feature type="compositionally biased region" description="Low complexity" evidence="7">
    <location>
        <begin position="588"/>
        <end position="609"/>
    </location>
</feature>
<dbReference type="InterPro" id="IPR036879">
    <property type="entry name" value="TF_MADSbox_sf"/>
</dbReference>
<dbReference type="GO" id="GO:0045944">
    <property type="term" value="P:positive regulation of transcription by RNA polymerase II"/>
    <property type="evidence" value="ECO:0007669"/>
    <property type="project" value="InterPro"/>
</dbReference>
<dbReference type="Proteomes" id="UP000007754">
    <property type="component" value="Chromosome 28"/>
</dbReference>
<dbReference type="Gene3D" id="3.40.1810.10">
    <property type="entry name" value="Transcription factor, MADS-box"/>
    <property type="match status" value="1"/>
</dbReference>
<feature type="compositionally biased region" description="Low complexity" evidence="7">
    <location>
        <begin position="387"/>
        <end position="396"/>
    </location>
</feature>
<evidence type="ECO:0000256" key="4">
    <source>
        <dbReference type="ARBA" id="ARBA00023159"/>
    </source>
</evidence>
<dbReference type="GO" id="GO:0030154">
    <property type="term" value="P:cell differentiation"/>
    <property type="evidence" value="ECO:0007669"/>
    <property type="project" value="TreeGrafter"/>
</dbReference>
<dbReference type="GO" id="GO:0007507">
    <property type="term" value="P:heart development"/>
    <property type="evidence" value="ECO:0007669"/>
    <property type="project" value="TreeGrafter"/>
</dbReference>
<keyword evidence="3" id="KW-0238">DNA-binding</keyword>
<feature type="compositionally biased region" description="Low complexity" evidence="7">
    <location>
        <begin position="523"/>
        <end position="551"/>
    </location>
</feature>
<protein>
    <submittedName>
        <fullName evidence="9">Myocyte enhancer factor 2B</fullName>
    </submittedName>
</protein>